<comment type="catalytic activity">
    <reaction evidence="9 10">
        <text>L-cysteinyl-[protein] + hexadecanoyl-CoA = S-hexadecanoyl-L-cysteinyl-[protein] + CoA</text>
        <dbReference type="Rhea" id="RHEA:36683"/>
        <dbReference type="Rhea" id="RHEA-COMP:10131"/>
        <dbReference type="Rhea" id="RHEA-COMP:11032"/>
        <dbReference type="ChEBI" id="CHEBI:29950"/>
        <dbReference type="ChEBI" id="CHEBI:57287"/>
        <dbReference type="ChEBI" id="CHEBI:57379"/>
        <dbReference type="ChEBI" id="CHEBI:74151"/>
        <dbReference type="EC" id="2.3.1.225"/>
    </reaction>
</comment>
<dbReference type="Pfam" id="PF01529">
    <property type="entry name" value="DHHC"/>
    <property type="match status" value="1"/>
</dbReference>
<keyword evidence="7" id="KW-0449">Lipoprotein</keyword>
<evidence type="ECO:0000259" key="12">
    <source>
        <dbReference type="Pfam" id="PF01529"/>
    </source>
</evidence>
<keyword evidence="8 10" id="KW-0012">Acyltransferase</keyword>
<feature type="compositionally biased region" description="Basic and acidic residues" evidence="11">
    <location>
        <begin position="532"/>
        <end position="542"/>
    </location>
</feature>
<comment type="similarity">
    <text evidence="10">Belongs to the DHHC palmitoyltransferase family.</text>
</comment>
<feature type="transmembrane region" description="Helical" evidence="10">
    <location>
        <begin position="178"/>
        <end position="201"/>
    </location>
</feature>
<feature type="transmembrane region" description="Helical" evidence="10">
    <location>
        <begin position="36"/>
        <end position="54"/>
    </location>
</feature>
<feature type="transmembrane region" description="Helical" evidence="10">
    <location>
        <begin position="66"/>
        <end position="87"/>
    </location>
</feature>
<dbReference type="GO" id="GO:0016020">
    <property type="term" value="C:membrane"/>
    <property type="evidence" value="ECO:0007669"/>
    <property type="project" value="UniProtKB-SubCell"/>
</dbReference>
<feature type="compositionally biased region" description="Basic and acidic residues" evidence="11">
    <location>
        <begin position="329"/>
        <end position="341"/>
    </location>
</feature>
<dbReference type="GO" id="GO:0019706">
    <property type="term" value="F:protein-cysteine S-palmitoyltransferase activity"/>
    <property type="evidence" value="ECO:0007669"/>
    <property type="project" value="UniProtKB-EC"/>
</dbReference>
<feature type="transmembrane region" description="Helical" evidence="10">
    <location>
        <begin position="213"/>
        <end position="236"/>
    </location>
</feature>
<evidence type="ECO:0000256" key="10">
    <source>
        <dbReference type="RuleBase" id="RU079119"/>
    </source>
</evidence>
<evidence type="ECO:0000256" key="4">
    <source>
        <dbReference type="ARBA" id="ARBA00022989"/>
    </source>
</evidence>
<name>A0AA39UY21_9LECA</name>
<dbReference type="InterPro" id="IPR001594">
    <property type="entry name" value="Palmitoyltrfase_DHHC"/>
</dbReference>
<reference evidence="13" key="1">
    <citation type="submission" date="2023-03" db="EMBL/GenBank/DDBJ databases">
        <title>Complete genome of Cladonia borealis.</title>
        <authorList>
            <person name="Park H."/>
        </authorList>
    </citation>
    <scope>NUCLEOTIDE SEQUENCE</scope>
    <source>
        <strain evidence="13">ANT050790</strain>
    </source>
</reference>
<evidence type="ECO:0000256" key="2">
    <source>
        <dbReference type="ARBA" id="ARBA00022679"/>
    </source>
</evidence>
<gene>
    <name evidence="13" type="ORF">JMJ35_009921</name>
</gene>
<evidence type="ECO:0000256" key="8">
    <source>
        <dbReference type="ARBA" id="ARBA00023315"/>
    </source>
</evidence>
<dbReference type="EMBL" id="JAFEKC020000022">
    <property type="protein sequence ID" value="KAK0508032.1"/>
    <property type="molecule type" value="Genomic_DNA"/>
</dbReference>
<comment type="caution">
    <text evidence="13">The sequence shown here is derived from an EMBL/GenBank/DDBJ whole genome shotgun (WGS) entry which is preliminary data.</text>
</comment>
<dbReference type="AlphaFoldDB" id="A0AA39UY21"/>
<feature type="compositionally biased region" description="Basic and acidic residues" evidence="11">
    <location>
        <begin position="413"/>
        <end position="424"/>
    </location>
</feature>
<keyword evidence="6" id="KW-0564">Palmitate</keyword>
<evidence type="ECO:0000313" key="14">
    <source>
        <dbReference type="Proteomes" id="UP001166286"/>
    </source>
</evidence>
<evidence type="ECO:0000256" key="5">
    <source>
        <dbReference type="ARBA" id="ARBA00023136"/>
    </source>
</evidence>
<dbReference type="InterPro" id="IPR039859">
    <property type="entry name" value="PFA4/ZDH16/20/ERF2-like"/>
</dbReference>
<keyword evidence="2 10" id="KW-0808">Transferase</keyword>
<feature type="region of interest" description="Disordered" evidence="11">
    <location>
        <begin position="1"/>
        <end position="20"/>
    </location>
</feature>
<evidence type="ECO:0000256" key="11">
    <source>
        <dbReference type="SAM" id="MobiDB-lite"/>
    </source>
</evidence>
<feature type="domain" description="Palmitoyltransferase DHHC" evidence="12">
    <location>
        <begin position="130"/>
        <end position="255"/>
    </location>
</feature>
<evidence type="ECO:0000256" key="3">
    <source>
        <dbReference type="ARBA" id="ARBA00022692"/>
    </source>
</evidence>
<sequence>MTALSSTPSPPSSPSPMKRRQNGWAKTCERACCQTITYFPLAFVYGLTTWAVWVEVGIGFGQGTKGWIRSFTSILGIVLYFLLNWCYTTAVFTDPGSSLVSASHSGYSHLPTHEPSSYRDAPAFTVKSTGETRFCKKCKARKPDRAHHCSTCGRCVLKMDHHCPWLATCVGLRNYKAFLLFLIYTSVYCWLCFALTSTWLWSQVLTETQYTDGFMPIHYVLLCVISGIIGLVLTGFTGWHISLAYRGQTTIECLEKTRYLSPLRKTMRGQNFGHANGDGGQSYGQQLAEIHANALPGVTRPEEGEAMLANDDLEAGSMPNAKRSLQRNYNERERSRERERYEDYLDEKDSEKLPNAFDLGWRRNLLHLFGDRPLLWFLPFCNTSGDGWHWEPNVKWLEAREALRRQREDQWQEELDRGRTEHGSPQRVHHGYPQKWPGKEESDRHYLTTSNGVITVPGSGTRSPNKADLILGRTDEYFDRSFDEGSPSSRMSMKTLRRRGSFSGSDDDDDNYIVSSDDERGMHRASPPSAHQRAESGGQKRD</sequence>
<feature type="region of interest" description="Disordered" evidence="11">
    <location>
        <begin position="312"/>
        <end position="341"/>
    </location>
</feature>
<feature type="region of interest" description="Disordered" evidence="11">
    <location>
        <begin position="479"/>
        <end position="542"/>
    </location>
</feature>
<evidence type="ECO:0000256" key="1">
    <source>
        <dbReference type="ARBA" id="ARBA00004141"/>
    </source>
</evidence>
<organism evidence="13 14">
    <name type="scientific">Cladonia borealis</name>
    <dbReference type="NCBI Taxonomy" id="184061"/>
    <lineage>
        <taxon>Eukaryota</taxon>
        <taxon>Fungi</taxon>
        <taxon>Dikarya</taxon>
        <taxon>Ascomycota</taxon>
        <taxon>Pezizomycotina</taxon>
        <taxon>Lecanoromycetes</taxon>
        <taxon>OSLEUM clade</taxon>
        <taxon>Lecanoromycetidae</taxon>
        <taxon>Lecanorales</taxon>
        <taxon>Lecanorineae</taxon>
        <taxon>Cladoniaceae</taxon>
        <taxon>Cladonia</taxon>
    </lineage>
</organism>
<comment type="domain">
    <text evidence="10">The DHHC domain is required for palmitoyltransferase activity.</text>
</comment>
<evidence type="ECO:0000256" key="7">
    <source>
        <dbReference type="ARBA" id="ARBA00023288"/>
    </source>
</evidence>
<accession>A0AA39UY21</accession>
<dbReference type="PANTHER" id="PTHR12246">
    <property type="entry name" value="PALMITOYLTRANSFERASE ZDHHC16"/>
    <property type="match status" value="1"/>
</dbReference>
<keyword evidence="4 10" id="KW-1133">Transmembrane helix</keyword>
<keyword evidence="5 10" id="KW-0472">Membrane</keyword>
<keyword evidence="14" id="KW-1185">Reference proteome</keyword>
<proteinExistence type="inferred from homology"/>
<keyword evidence="3 10" id="KW-0812">Transmembrane</keyword>
<evidence type="ECO:0000256" key="9">
    <source>
        <dbReference type="ARBA" id="ARBA00048048"/>
    </source>
</evidence>
<protein>
    <recommendedName>
        <fullName evidence="10">Palmitoyltransferase</fullName>
        <ecNumber evidence="10">2.3.1.225</ecNumber>
    </recommendedName>
</protein>
<feature type="region of interest" description="Disordered" evidence="11">
    <location>
        <begin position="413"/>
        <end position="443"/>
    </location>
</feature>
<dbReference type="EC" id="2.3.1.225" evidence="10"/>
<evidence type="ECO:0000313" key="13">
    <source>
        <dbReference type="EMBL" id="KAK0508032.1"/>
    </source>
</evidence>
<comment type="subcellular location">
    <subcellularLocation>
        <location evidence="1">Membrane</location>
        <topology evidence="1">Multi-pass membrane protein</topology>
    </subcellularLocation>
</comment>
<evidence type="ECO:0000256" key="6">
    <source>
        <dbReference type="ARBA" id="ARBA00023139"/>
    </source>
</evidence>
<dbReference type="PROSITE" id="PS50216">
    <property type="entry name" value="DHHC"/>
    <property type="match status" value="1"/>
</dbReference>
<dbReference type="Proteomes" id="UP001166286">
    <property type="component" value="Unassembled WGS sequence"/>
</dbReference>